<dbReference type="GO" id="GO:0046872">
    <property type="term" value="F:metal ion binding"/>
    <property type="evidence" value="ECO:0007669"/>
    <property type="project" value="UniProtKB-KW"/>
</dbReference>
<dbReference type="AlphaFoldDB" id="A0A2U2APA2"/>
<accession>A0A2U2APA2</accession>
<protein>
    <submittedName>
        <fullName evidence="11">6-phosphofructokinase</fullName>
    </submittedName>
</protein>
<dbReference type="GO" id="GO:0005945">
    <property type="term" value="C:6-phosphofructokinase complex"/>
    <property type="evidence" value="ECO:0007669"/>
    <property type="project" value="TreeGrafter"/>
</dbReference>
<evidence type="ECO:0000256" key="8">
    <source>
        <dbReference type="ARBA" id="ARBA00023152"/>
    </source>
</evidence>
<dbReference type="NCBIfam" id="NF002872">
    <property type="entry name" value="PRK03202.1"/>
    <property type="match status" value="1"/>
</dbReference>
<dbReference type="Gene3D" id="3.40.50.450">
    <property type="match status" value="1"/>
</dbReference>
<dbReference type="Pfam" id="PF00365">
    <property type="entry name" value="PFK"/>
    <property type="match status" value="1"/>
</dbReference>
<evidence type="ECO:0000313" key="11">
    <source>
        <dbReference type="EMBL" id="PWD85044.1"/>
    </source>
</evidence>
<keyword evidence="3" id="KW-0963">Cytoplasm</keyword>
<dbReference type="InterPro" id="IPR022953">
    <property type="entry name" value="ATP_PFK"/>
</dbReference>
<dbReference type="Proteomes" id="UP000244948">
    <property type="component" value="Unassembled WGS sequence"/>
</dbReference>
<dbReference type="PANTHER" id="PTHR13697">
    <property type="entry name" value="PHOSPHOFRUCTOKINASE"/>
    <property type="match status" value="1"/>
</dbReference>
<keyword evidence="5" id="KW-0479">Metal-binding</keyword>
<reference evidence="11 12" key="1">
    <citation type="journal article" date="2018" name="Genome Announc.">
        <title>Ignatzschineria cameli sp. nov., isolated from necrotic foot tissue of dromedaries (Camelus dromedarius) and associated maggots (Wohlfahrtia species) in Dubai.</title>
        <authorList>
            <person name="Tsang C.C."/>
            <person name="Tang J.Y."/>
            <person name="Fong J.Y."/>
            <person name="Kinne J."/>
            <person name="Lee H.H."/>
            <person name="Joseph M."/>
            <person name="Jose S."/>
            <person name="Schuster R.K."/>
            <person name="Tang Y."/>
            <person name="Sivakumar S."/>
            <person name="Chen J.H."/>
            <person name="Teng J.L."/>
            <person name="Lau S.K."/>
            <person name="Wernery U."/>
            <person name="Woo P.C."/>
        </authorList>
    </citation>
    <scope>NUCLEOTIDE SEQUENCE [LARGE SCALE GENOMIC DNA]</scope>
    <source>
        <strain evidence="11 12">KCTC 22643</strain>
    </source>
</reference>
<comment type="pathway">
    <text evidence="2">Carbohydrate degradation; glycolysis; D-glyceraldehyde 3-phosphate and glycerone phosphate from D-glucose: step 3/4.</text>
</comment>
<comment type="caution">
    <text evidence="11">The sequence shown here is derived from an EMBL/GenBank/DDBJ whole genome shotgun (WGS) entry which is preliminary data.</text>
</comment>
<dbReference type="PANTHER" id="PTHR13697:SF52">
    <property type="entry name" value="ATP-DEPENDENT 6-PHOSPHOFRUCTOKINASE 3"/>
    <property type="match status" value="1"/>
</dbReference>
<dbReference type="GO" id="GO:0003872">
    <property type="term" value="F:6-phosphofructokinase activity"/>
    <property type="evidence" value="ECO:0007669"/>
    <property type="project" value="InterPro"/>
</dbReference>
<feature type="domain" description="Phosphofructokinase" evidence="10">
    <location>
        <begin position="6"/>
        <end position="293"/>
    </location>
</feature>
<dbReference type="GO" id="GO:0005524">
    <property type="term" value="F:ATP binding"/>
    <property type="evidence" value="ECO:0007669"/>
    <property type="project" value="InterPro"/>
</dbReference>
<evidence type="ECO:0000256" key="4">
    <source>
        <dbReference type="ARBA" id="ARBA00022679"/>
    </source>
</evidence>
<dbReference type="Gene3D" id="3.40.50.460">
    <property type="entry name" value="Phosphofructokinase domain"/>
    <property type="match status" value="1"/>
</dbReference>
<evidence type="ECO:0000313" key="12">
    <source>
        <dbReference type="Proteomes" id="UP000244948"/>
    </source>
</evidence>
<dbReference type="GO" id="GO:0048029">
    <property type="term" value="F:monosaccharide binding"/>
    <property type="evidence" value="ECO:0007669"/>
    <property type="project" value="TreeGrafter"/>
</dbReference>
<evidence type="ECO:0000256" key="7">
    <source>
        <dbReference type="ARBA" id="ARBA00022842"/>
    </source>
</evidence>
<dbReference type="UniPathway" id="UPA00109">
    <property type="reaction ID" value="UER00182"/>
</dbReference>
<evidence type="ECO:0000259" key="10">
    <source>
        <dbReference type="Pfam" id="PF00365"/>
    </source>
</evidence>
<evidence type="ECO:0000256" key="9">
    <source>
        <dbReference type="ARBA" id="ARBA00038478"/>
    </source>
</evidence>
<organism evidence="11 12">
    <name type="scientific">Ignatzschineria indica</name>
    <dbReference type="NCBI Taxonomy" id="472583"/>
    <lineage>
        <taxon>Bacteria</taxon>
        <taxon>Pseudomonadati</taxon>
        <taxon>Pseudomonadota</taxon>
        <taxon>Gammaproteobacteria</taxon>
        <taxon>Cardiobacteriales</taxon>
        <taxon>Ignatzschineriaceae</taxon>
        <taxon>Ignatzschineria</taxon>
    </lineage>
</organism>
<keyword evidence="4" id="KW-0808">Transferase</keyword>
<comment type="cofactor">
    <cofactor evidence="1">
        <name>Mg(2+)</name>
        <dbReference type="ChEBI" id="CHEBI:18420"/>
    </cofactor>
</comment>
<comment type="similarity">
    <text evidence="9">Belongs to the phosphofructokinase type A (PFKA) family.</text>
</comment>
<proteinExistence type="inferred from homology"/>
<dbReference type="InterPro" id="IPR035966">
    <property type="entry name" value="PKF_sf"/>
</dbReference>
<dbReference type="InterPro" id="IPR012003">
    <property type="entry name" value="ATP_PFK_prok-type"/>
</dbReference>
<dbReference type="GO" id="GO:0016208">
    <property type="term" value="F:AMP binding"/>
    <property type="evidence" value="ECO:0007669"/>
    <property type="project" value="TreeGrafter"/>
</dbReference>
<evidence type="ECO:0000256" key="3">
    <source>
        <dbReference type="ARBA" id="ARBA00022490"/>
    </source>
</evidence>
<dbReference type="GO" id="GO:0061621">
    <property type="term" value="P:canonical glycolysis"/>
    <property type="evidence" value="ECO:0007669"/>
    <property type="project" value="TreeGrafter"/>
</dbReference>
<dbReference type="GO" id="GO:0070095">
    <property type="term" value="F:fructose-6-phosphate binding"/>
    <property type="evidence" value="ECO:0007669"/>
    <property type="project" value="TreeGrafter"/>
</dbReference>
<name>A0A2U2APA2_9GAMM</name>
<keyword evidence="12" id="KW-1185">Reference proteome</keyword>
<dbReference type="RefSeq" id="WP_109236118.1">
    <property type="nucleotide sequence ID" value="NZ_BMXZ01000001.1"/>
</dbReference>
<dbReference type="InterPro" id="IPR000023">
    <property type="entry name" value="Phosphofructokinase_dom"/>
</dbReference>
<evidence type="ECO:0000256" key="1">
    <source>
        <dbReference type="ARBA" id="ARBA00001946"/>
    </source>
</evidence>
<dbReference type="PIRSF" id="PIRSF000532">
    <property type="entry name" value="ATP_PFK_prok"/>
    <property type="match status" value="1"/>
</dbReference>
<dbReference type="PRINTS" id="PR00476">
    <property type="entry name" value="PHFRCTKINASE"/>
</dbReference>
<dbReference type="GO" id="GO:0030388">
    <property type="term" value="P:fructose 1,6-bisphosphate metabolic process"/>
    <property type="evidence" value="ECO:0007669"/>
    <property type="project" value="TreeGrafter"/>
</dbReference>
<evidence type="ECO:0000256" key="5">
    <source>
        <dbReference type="ARBA" id="ARBA00022723"/>
    </source>
</evidence>
<evidence type="ECO:0000256" key="2">
    <source>
        <dbReference type="ARBA" id="ARBA00004679"/>
    </source>
</evidence>
<keyword evidence="6 11" id="KW-0418">Kinase</keyword>
<keyword evidence="8" id="KW-0324">Glycolysis</keyword>
<gene>
    <name evidence="11" type="ORF">DC082_05870</name>
</gene>
<dbReference type="GO" id="GO:0042802">
    <property type="term" value="F:identical protein binding"/>
    <property type="evidence" value="ECO:0007669"/>
    <property type="project" value="TreeGrafter"/>
</dbReference>
<dbReference type="GO" id="GO:0006002">
    <property type="term" value="P:fructose 6-phosphate metabolic process"/>
    <property type="evidence" value="ECO:0007669"/>
    <property type="project" value="InterPro"/>
</dbReference>
<dbReference type="SUPFAM" id="SSF53784">
    <property type="entry name" value="Phosphofructokinase"/>
    <property type="match status" value="1"/>
</dbReference>
<evidence type="ECO:0000256" key="6">
    <source>
        <dbReference type="ARBA" id="ARBA00022777"/>
    </source>
</evidence>
<sequence length="343" mass="36183">MSQKHIGILTAGGDCQGLNAALRGITLSALKEGWKVTGIHDGFLGLAEMAHSELTFADVYDIAGTGGTILGTGRGGGKAQNTEDAVAACVESFKALELDALICLGGDGTQRFASYLHAAGVPVVTLPKTIDNDIAHTDVTFGYDTAVHVSVMALDRLRTTADSHHRLMILEVMGRDAGWLAAGAALAGSADICLIPEIPYSLEAIVEYTRKNIKNRRSALLVVAEGAISQENHRLGLTPKKHAEAIKLVDSIPELTGMQSRLTTLGYVSRGGAPTAADRIFATQCGTKAIELVKEGRFGVMVADQGRQLVAVPLEEVAGNPRLIPVDHPLIETMRATNICLGI</sequence>
<dbReference type="EMBL" id="QEWR01000002">
    <property type="protein sequence ID" value="PWD85044.1"/>
    <property type="molecule type" value="Genomic_DNA"/>
</dbReference>
<keyword evidence="7" id="KW-0460">Magnesium</keyword>